<sequence length="406" mass="43999">MADLATRYKRITAVYAAFSLASVIPSAVFAVYLAQKGLDPVILGIILSSFSFGSIFIAPIIGSISDNMGRKPVILAGIALEALATLMYLLGTDAITIFLARLLDALGYFAVVLVAIAKLEDLLSDSDHKSEQVGKSLSIAQIGHVVGPLIGGVLADAFFIELPFLSTIFMLVVLFWVYSAIPKTAPPQPPLLRLTFNPIPALRQFLSERVFRGLAALGMAHQSVVPAFLIFIPIHLIQDLHLSFTHVGVALFVQAIPMLFQFYGGKLSDKLGSRKVTFIGSGFTCLALFGIAFAPSFEWLLVALLVHGLGTSLWNVSALSYLSQFGEKNKQEATYLGSFISLSKVGAFIAFLLSGFIVQAHGFSALFQVIGLTLGFGITYALGADEVRHRFVEPPINVMRNFIHWR</sequence>
<reference evidence="7" key="1">
    <citation type="submission" date="2020-11" db="EMBL/GenBank/DDBJ databases">
        <title>Connecting structure to function with the recovery of over 1000 high-quality activated sludge metagenome-assembled genomes encoding full-length rRNA genes using long-read sequencing.</title>
        <authorList>
            <person name="Singleton C.M."/>
            <person name="Petriglieri F."/>
            <person name="Kristensen J.M."/>
            <person name="Kirkegaard R.H."/>
            <person name="Michaelsen T.Y."/>
            <person name="Andersen M.H."/>
            <person name="Karst S.M."/>
            <person name="Dueholm M.S."/>
            <person name="Nielsen P.H."/>
            <person name="Albertsen M."/>
        </authorList>
    </citation>
    <scope>NUCLEOTIDE SEQUENCE</scope>
    <source>
        <strain evidence="7">Fred_18-Q3-R57-64_BAT3C.431</strain>
    </source>
</reference>
<dbReference type="CDD" id="cd17325">
    <property type="entry name" value="MFS_MdtG_SLC18_like"/>
    <property type="match status" value="1"/>
</dbReference>
<dbReference type="InterPro" id="IPR011701">
    <property type="entry name" value="MFS"/>
</dbReference>
<feature type="transmembrane region" description="Helical" evidence="5">
    <location>
        <begin position="334"/>
        <end position="357"/>
    </location>
</feature>
<dbReference type="PROSITE" id="PS50850">
    <property type="entry name" value="MFS"/>
    <property type="match status" value="1"/>
</dbReference>
<feature type="transmembrane region" description="Helical" evidence="5">
    <location>
        <begin position="363"/>
        <end position="382"/>
    </location>
</feature>
<feature type="transmembrane region" description="Helical" evidence="5">
    <location>
        <begin position="276"/>
        <end position="294"/>
    </location>
</feature>
<dbReference type="PANTHER" id="PTHR23526:SF2">
    <property type="entry name" value="MAJOR FACILITATOR SUPERFAMILY (MFS) PROFILE DOMAIN-CONTAINING PROTEIN"/>
    <property type="match status" value="1"/>
</dbReference>
<dbReference type="GO" id="GO:0016020">
    <property type="term" value="C:membrane"/>
    <property type="evidence" value="ECO:0007669"/>
    <property type="project" value="UniProtKB-SubCell"/>
</dbReference>
<dbReference type="InterPro" id="IPR001958">
    <property type="entry name" value="Tet-R_TetA/multi-R_MdtG-like"/>
</dbReference>
<organism evidence="7">
    <name type="scientific">Candidatus Iainarchaeum sp</name>
    <dbReference type="NCBI Taxonomy" id="3101447"/>
    <lineage>
        <taxon>Archaea</taxon>
        <taxon>Candidatus Iainarchaeota</taxon>
        <taxon>Candidatus Iainarchaeia</taxon>
        <taxon>Candidatus Iainarchaeales</taxon>
        <taxon>Candidatus Iainarchaeaceae</taxon>
        <taxon>Candidatus Iainarchaeum</taxon>
    </lineage>
</organism>
<feature type="transmembrane region" description="Helical" evidence="5">
    <location>
        <begin position="12"/>
        <end position="35"/>
    </location>
</feature>
<dbReference type="InterPro" id="IPR036259">
    <property type="entry name" value="MFS_trans_sf"/>
</dbReference>
<evidence type="ECO:0000256" key="1">
    <source>
        <dbReference type="ARBA" id="ARBA00004141"/>
    </source>
</evidence>
<dbReference type="Pfam" id="PF07690">
    <property type="entry name" value="MFS_1"/>
    <property type="match status" value="1"/>
</dbReference>
<comment type="subcellular location">
    <subcellularLocation>
        <location evidence="1">Membrane</location>
        <topology evidence="1">Multi-pass membrane protein</topology>
    </subcellularLocation>
</comment>
<protein>
    <submittedName>
        <fullName evidence="7">MFS transporter</fullName>
    </submittedName>
</protein>
<evidence type="ECO:0000256" key="3">
    <source>
        <dbReference type="ARBA" id="ARBA00022989"/>
    </source>
</evidence>
<dbReference type="PRINTS" id="PR01035">
    <property type="entry name" value="TCRTETA"/>
</dbReference>
<dbReference type="EMBL" id="CP064981">
    <property type="protein sequence ID" value="QQR92444.1"/>
    <property type="molecule type" value="Genomic_DNA"/>
</dbReference>
<evidence type="ECO:0000256" key="4">
    <source>
        <dbReference type="ARBA" id="ARBA00023136"/>
    </source>
</evidence>
<dbReference type="AlphaFoldDB" id="A0A7T9DJI2"/>
<feature type="transmembrane region" description="Helical" evidence="5">
    <location>
        <begin position="97"/>
        <end position="116"/>
    </location>
</feature>
<dbReference type="InterPro" id="IPR052528">
    <property type="entry name" value="Sugar_transport-like"/>
</dbReference>
<feature type="transmembrane region" description="Helical" evidence="5">
    <location>
        <begin position="73"/>
        <end position="91"/>
    </location>
</feature>
<dbReference type="InterPro" id="IPR020846">
    <property type="entry name" value="MFS_dom"/>
</dbReference>
<evidence type="ECO:0000256" key="2">
    <source>
        <dbReference type="ARBA" id="ARBA00022692"/>
    </source>
</evidence>
<dbReference type="GO" id="GO:0022857">
    <property type="term" value="F:transmembrane transporter activity"/>
    <property type="evidence" value="ECO:0007669"/>
    <property type="project" value="InterPro"/>
</dbReference>
<proteinExistence type="predicted"/>
<keyword evidence="4 5" id="KW-0472">Membrane</keyword>
<feature type="transmembrane region" description="Helical" evidence="5">
    <location>
        <begin position="164"/>
        <end position="181"/>
    </location>
</feature>
<evidence type="ECO:0000256" key="5">
    <source>
        <dbReference type="SAM" id="Phobius"/>
    </source>
</evidence>
<keyword evidence="3 5" id="KW-1133">Transmembrane helix</keyword>
<evidence type="ECO:0000259" key="6">
    <source>
        <dbReference type="PROSITE" id="PS50850"/>
    </source>
</evidence>
<dbReference type="PANTHER" id="PTHR23526">
    <property type="entry name" value="INTEGRAL MEMBRANE TRANSPORT PROTEIN-RELATED"/>
    <property type="match status" value="1"/>
</dbReference>
<dbReference type="Gene3D" id="1.20.1250.20">
    <property type="entry name" value="MFS general substrate transporter like domains"/>
    <property type="match status" value="2"/>
</dbReference>
<feature type="transmembrane region" description="Helical" evidence="5">
    <location>
        <begin position="213"/>
        <end position="237"/>
    </location>
</feature>
<name>A0A7T9DJI2_9ARCH</name>
<dbReference type="SUPFAM" id="SSF103473">
    <property type="entry name" value="MFS general substrate transporter"/>
    <property type="match status" value="1"/>
</dbReference>
<keyword evidence="2 5" id="KW-0812">Transmembrane</keyword>
<dbReference type="Proteomes" id="UP000596004">
    <property type="component" value="Chromosome"/>
</dbReference>
<feature type="transmembrane region" description="Helical" evidence="5">
    <location>
        <begin position="243"/>
        <end position="264"/>
    </location>
</feature>
<evidence type="ECO:0000313" key="7">
    <source>
        <dbReference type="EMBL" id="QQR92444.1"/>
    </source>
</evidence>
<accession>A0A7T9DJI2</accession>
<feature type="transmembrane region" description="Helical" evidence="5">
    <location>
        <begin position="300"/>
        <end position="322"/>
    </location>
</feature>
<feature type="domain" description="Major facilitator superfamily (MFS) profile" evidence="6">
    <location>
        <begin position="5"/>
        <end position="389"/>
    </location>
</feature>
<gene>
    <name evidence="7" type="ORF">IPJ89_04815</name>
</gene>
<feature type="transmembrane region" description="Helical" evidence="5">
    <location>
        <begin position="41"/>
        <end position="61"/>
    </location>
</feature>